<evidence type="ECO:0000256" key="2">
    <source>
        <dbReference type="ARBA" id="ARBA00014363"/>
    </source>
</evidence>
<dbReference type="GO" id="GO:0006261">
    <property type="term" value="P:DNA-templated DNA replication"/>
    <property type="evidence" value="ECO:0007669"/>
    <property type="project" value="TreeGrafter"/>
</dbReference>
<protein>
    <recommendedName>
        <fullName evidence="2">DNA polymerase III subunit delta'</fullName>
        <ecNumber evidence="1">2.7.7.7</ecNumber>
    </recommendedName>
</protein>
<dbReference type="InterPro" id="IPR050238">
    <property type="entry name" value="DNA_Rep/Repair_Clamp_Loader"/>
</dbReference>
<evidence type="ECO:0000313" key="10">
    <source>
        <dbReference type="Proteomes" id="UP001321786"/>
    </source>
</evidence>
<evidence type="ECO:0000256" key="6">
    <source>
        <dbReference type="ARBA" id="ARBA00022932"/>
    </source>
</evidence>
<evidence type="ECO:0000313" key="9">
    <source>
        <dbReference type="EMBL" id="BEP27692.1"/>
    </source>
</evidence>
<proteinExistence type="predicted"/>
<keyword evidence="3" id="KW-0808">Transferase</keyword>
<dbReference type="PANTHER" id="PTHR11669:SF8">
    <property type="entry name" value="DNA POLYMERASE III SUBUNIT DELTA"/>
    <property type="match status" value="1"/>
</dbReference>
<evidence type="ECO:0000256" key="4">
    <source>
        <dbReference type="ARBA" id="ARBA00022695"/>
    </source>
</evidence>
<dbReference type="AlphaFoldDB" id="A0AAU9EAZ3"/>
<dbReference type="Proteomes" id="UP001321786">
    <property type="component" value="Chromosome"/>
</dbReference>
<keyword evidence="5" id="KW-0235">DNA replication</keyword>
<feature type="domain" description="DNA polymerase III delta subunit C-terminal" evidence="8">
    <location>
        <begin position="220"/>
        <end position="323"/>
    </location>
</feature>
<comment type="catalytic activity">
    <reaction evidence="7">
        <text>DNA(n) + a 2'-deoxyribonucleoside 5'-triphosphate = DNA(n+1) + diphosphate</text>
        <dbReference type="Rhea" id="RHEA:22508"/>
        <dbReference type="Rhea" id="RHEA-COMP:17339"/>
        <dbReference type="Rhea" id="RHEA-COMP:17340"/>
        <dbReference type="ChEBI" id="CHEBI:33019"/>
        <dbReference type="ChEBI" id="CHEBI:61560"/>
        <dbReference type="ChEBI" id="CHEBI:173112"/>
        <dbReference type="EC" id="2.7.7.7"/>
    </reaction>
</comment>
<dbReference type="KEGG" id="hprf:HLPR_00230"/>
<evidence type="ECO:0000256" key="3">
    <source>
        <dbReference type="ARBA" id="ARBA00022679"/>
    </source>
</evidence>
<dbReference type="Pfam" id="PF09115">
    <property type="entry name" value="DNApol3-delta_C"/>
    <property type="match status" value="1"/>
</dbReference>
<dbReference type="PANTHER" id="PTHR11669">
    <property type="entry name" value="REPLICATION FACTOR C / DNA POLYMERASE III GAMMA-TAU SUBUNIT"/>
    <property type="match status" value="1"/>
</dbReference>
<evidence type="ECO:0000259" key="8">
    <source>
        <dbReference type="Pfam" id="PF09115"/>
    </source>
</evidence>
<organism evidence="9 10">
    <name type="scientific">Helicovermis profundi</name>
    <dbReference type="NCBI Taxonomy" id="3065157"/>
    <lineage>
        <taxon>Bacteria</taxon>
        <taxon>Bacillati</taxon>
        <taxon>Bacillota</taxon>
        <taxon>Clostridia</taxon>
        <taxon>Helicovermis</taxon>
    </lineage>
</organism>
<dbReference type="RefSeq" id="WP_338536063.1">
    <property type="nucleotide sequence ID" value="NZ_AP028654.1"/>
</dbReference>
<sequence length="325" mass="37772">MSISSVIGHKKNIKFLLKTIRKDEISHSYIFEGSSGIGKKKVALEISKYILCKNATDDSCNICKSCVEFNTLNHSDFMLIEAEGNSIKNEKIEEFQEFIHIKPNENDKKIVVIDNSELMTISAQNRILKILEEPPKYALIILITARKSSLVQTIVSRCQSINFNNLLDEEINEFLINNGVDFEKSRIFSKFSNGSIVLARKLIDNDNFMNLRDKVMELSNILIYKKKCELFDMLKNFEDLKNNQYEILNLLEIWFRDLLLLSLFDDEKVLFNIDKVDILKKQSKTIEINKLVQCLEFISSSRNKLEKYVNYALVLEDLFLKIQEV</sequence>
<gene>
    <name evidence="9" type="ORF">HLPR_00230</name>
</gene>
<keyword evidence="6" id="KW-0239">DNA-directed DNA polymerase</keyword>
<dbReference type="InterPro" id="IPR015199">
    <property type="entry name" value="DNA_pol_III_delta_C"/>
</dbReference>
<dbReference type="Gene3D" id="3.40.50.300">
    <property type="entry name" value="P-loop containing nucleotide triphosphate hydrolases"/>
    <property type="match status" value="1"/>
</dbReference>
<evidence type="ECO:0000256" key="5">
    <source>
        <dbReference type="ARBA" id="ARBA00022705"/>
    </source>
</evidence>
<dbReference type="EC" id="2.7.7.7" evidence="1"/>
<dbReference type="Pfam" id="PF13177">
    <property type="entry name" value="DNA_pol3_delta2"/>
    <property type="match status" value="1"/>
</dbReference>
<keyword evidence="10" id="KW-1185">Reference proteome</keyword>
<accession>A0AAU9EAZ3</accession>
<name>A0AAU9EAZ3_9FIRM</name>
<evidence type="ECO:0000256" key="1">
    <source>
        <dbReference type="ARBA" id="ARBA00012417"/>
    </source>
</evidence>
<dbReference type="InterPro" id="IPR027417">
    <property type="entry name" value="P-loop_NTPase"/>
</dbReference>
<dbReference type="EMBL" id="AP028654">
    <property type="protein sequence ID" value="BEP27692.1"/>
    <property type="molecule type" value="Genomic_DNA"/>
</dbReference>
<evidence type="ECO:0000256" key="7">
    <source>
        <dbReference type="ARBA" id="ARBA00049244"/>
    </source>
</evidence>
<dbReference type="SUPFAM" id="SSF52540">
    <property type="entry name" value="P-loop containing nucleoside triphosphate hydrolases"/>
    <property type="match status" value="1"/>
</dbReference>
<reference evidence="9 10" key="1">
    <citation type="submission" date="2023-08" db="EMBL/GenBank/DDBJ databases">
        <title>Helicovermis profunda gen. nov., sp. nov., a novel mesophilic, fermentative bacterium within the Bacillota from a deep-sea hydrothermal vent chimney.</title>
        <authorList>
            <person name="Miyazaki U."/>
            <person name="Mizutani D."/>
            <person name="Hashimoto Y."/>
            <person name="Tame A."/>
            <person name="Sawayama S."/>
            <person name="Miyazaki J."/>
            <person name="Takai K."/>
            <person name="Nakagawa S."/>
        </authorList>
    </citation>
    <scope>NUCLEOTIDE SEQUENCE [LARGE SCALE GENOMIC DNA]</scope>
    <source>
        <strain evidence="9 10">S502</strain>
    </source>
</reference>
<keyword evidence="4" id="KW-0548">Nucleotidyltransferase</keyword>